<reference evidence="1" key="1">
    <citation type="submission" date="2021-07" db="EMBL/GenBank/DDBJ databases">
        <authorList>
            <person name="Catto M.A."/>
            <person name="Jacobson A."/>
            <person name="Kennedy G."/>
            <person name="Labadie P."/>
            <person name="Hunt B.G."/>
            <person name="Srinivasan R."/>
        </authorList>
    </citation>
    <scope>NUCLEOTIDE SEQUENCE</scope>
    <source>
        <strain evidence="1">PL_HMW_Pooled</strain>
        <tissue evidence="1">Head</tissue>
    </source>
</reference>
<keyword evidence="2" id="KW-1185">Reference proteome</keyword>
<comment type="caution">
    <text evidence="1">The sequence shown here is derived from an EMBL/GenBank/DDBJ whole genome shotgun (WGS) entry which is preliminary data.</text>
</comment>
<feature type="non-terminal residue" evidence="1">
    <location>
        <position position="1"/>
    </location>
</feature>
<accession>A0AAE1LLG0</accession>
<proteinExistence type="predicted"/>
<sequence length="402" mass="45343">MFFKKGNISRSTLIFAKKRGLKSFLSEETDLGILVTLQSTLGLSAFLIHSCNYQYAMTARFNSDAIEQFFGQIRNALRQNPHPDPKVVAQMHRLLSVYSLVKSPKGSNVTGGDNVKHLLSCESQLLQSKKERKEEIDKLIDEVLTEGAVFEDMPFHSELDHSFSLSPEQCEENIISFLAGFTAFRQNKIVQNCEDCLLTMTKKLVLAFQKIKEIDNGYSYASPELRGLISSCERAIRESVAANDIGGDMFVNIIKYLCLAPEGHVGCLDHREEVTSRLIKYYLTMRMFFILDNENIFYKDKKDEAIKLTKRSKLVFWEGRLSPGAASDPLPLDPRLKEWGFTTVPSPSIRSVQRFAGPKKPPSTCENFKNLRIPLGTWPRGLGGERLGAVVGVRRGVDDLDF</sequence>
<name>A0AAE1LLG0_9NEOP</name>
<organism evidence="1 2">
    <name type="scientific">Frankliniella fusca</name>
    <dbReference type="NCBI Taxonomy" id="407009"/>
    <lineage>
        <taxon>Eukaryota</taxon>
        <taxon>Metazoa</taxon>
        <taxon>Ecdysozoa</taxon>
        <taxon>Arthropoda</taxon>
        <taxon>Hexapoda</taxon>
        <taxon>Insecta</taxon>
        <taxon>Pterygota</taxon>
        <taxon>Neoptera</taxon>
        <taxon>Paraneoptera</taxon>
        <taxon>Thysanoptera</taxon>
        <taxon>Terebrantia</taxon>
        <taxon>Thripoidea</taxon>
        <taxon>Thripidae</taxon>
        <taxon>Frankliniella</taxon>
    </lineage>
</organism>
<dbReference type="Proteomes" id="UP001219518">
    <property type="component" value="Unassembled WGS sequence"/>
</dbReference>
<evidence type="ECO:0000313" key="1">
    <source>
        <dbReference type="EMBL" id="KAK3924063.1"/>
    </source>
</evidence>
<reference evidence="1" key="2">
    <citation type="journal article" date="2023" name="BMC Genomics">
        <title>Pest status, molecular evolution, and epigenetic factors derived from the genome assembly of Frankliniella fusca, a thysanopteran phytovirus vector.</title>
        <authorList>
            <person name="Catto M.A."/>
            <person name="Labadie P.E."/>
            <person name="Jacobson A.L."/>
            <person name="Kennedy G.G."/>
            <person name="Srinivasan R."/>
            <person name="Hunt B.G."/>
        </authorList>
    </citation>
    <scope>NUCLEOTIDE SEQUENCE</scope>
    <source>
        <strain evidence="1">PL_HMW_Pooled</strain>
    </source>
</reference>
<dbReference type="EMBL" id="JAHWGI010001161">
    <property type="protein sequence ID" value="KAK3924063.1"/>
    <property type="molecule type" value="Genomic_DNA"/>
</dbReference>
<evidence type="ECO:0000313" key="2">
    <source>
        <dbReference type="Proteomes" id="UP001219518"/>
    </source>
</evidence>
<gene>
    <name evidence="1" type="ORF">KUF71_002393</name>
</gene>
<protein>
    <submittedName>
        <fullName evidence="1">Transposable element P transposase</fullName>
    </submittedName>
</protein>
<dbReference type="AlphaFoldDB" id="A0AAE1LLG0"/>